<dbReference type="KEGG" id="aluc:AKAW2_30566A"/>
<keyword evidence="2" id="KW-0472">Membrane</keyword>
<dbReference type="PROSITE" id="PS00028">
    <property type="entry name" value="ZINC_FINGER_C2H2_1"/>
    <property type="match status" value="1"/>
</dbReference>
<keyword evidence="2" id="KW-0812">Transmembrane</keyword>
<feature type="transmembrane region" description="Helical" evidence="2">
    <location>
        <begin position="231"/>
        <end position="253"/>
    </location>
</feature>
<protein>
    <submittedName>
        <fullName evidence="3">Uncharacterized protein</fullName>
    </submittedName>
</protein>
<keyword evidence="4" id="KW-1185">Reference proteome</keyword>
<dbReference type="RefSeq" id="XP_041541013.1">
    <property type="nucleotide sequence ID" value="XM_041687094.1"/>
</dbReference>
<reference evidence="3" key="1">
    <citation type="submission" date="2021-01" db="EMBL/GenBank/DDBJ databases">
        <authorList>
            <consortium name="Aspergillus luchuensis mut. kawachii IFO 4304 genome sequencing consortium"/>
            <person name="Kazuki M."/>
            <person name="Futagami T."/>
        </authorList>
    </citation>
    <scope>NUCLEOTIDE SEQUENCE</scope>
    <source>
        <strain evidence="3">IFO 4308</strain>
    </source>
</reference>
<organism evidence="3 4">
    <name type="scientific">Aspergillus kawachii</name>
    <name type="common">White koji mold</name>
    <name type="synonym">Aspergillus awamori var. kawachi</name>
    <dbReference type="NCBI Taxonomy" id="1069201"/>
    <lineage>
        <taxon>Eukaryota</taxon>
        <taxon>Fungi</taxon>
        <taxon>Dikarya</taxon>
        <taxon>Ascomycota</taxon>
        <taxon>Pezizomycotina</taxon>
        <taxon>Eurotiomycetes</taxon>
        <taxon>Eurotiomycetidae</taxon>
        <taxon>Eurotiales</taxon>
        <taxon>Aspergillaceae</taxon>
        <taxon>Aspergillus</taxon>
        <taxon>Aspergillus subgen. Circumdati</taxon>
    </lineage>
</organism>
<dbReference type="AlphaFoldDB" id="A0A7R8A7Y1"/>
<dbReference type="OrthoDB" id="9988102at2759"/>
<dbReference type="GeneID" id="64958572"/>
<dbReference type="EMBL" id="AP024427">
    <property type="protein sequence ID" value="BCR97247.1"/>
    <property type="molecule type" value="Genomic_DNA"/>
</dbReference>
<feature type="transmembrane region" description="Helical" evidence="2">
    <location>
        <begin position="204"/>
        <end position="225"/>
    </location>
</feature>
<dbReference type="InterPro" id="IPR013087">
    <property type="entry name" value="Znf_C2H2_type"/>
</dbReference>
<feature type="region of interest" description="Disordered" evidence="1">
    <location>
        <begin position="310"/>
        <end position="332"/>
    </location>
</feature>
<proteinExistence type="predicted"/>
<dbReference type="Proteomes" id="UP000661280">
    <property type="component" value="Chromosome 3"/>
</dbReference>
<sequence length="332" mass="37432">MTSVPLPPEANVFVPTSFGLPLPNPSTADELGIDLCFLPPRLTRDGDTVGIPFDTKKPTCSISLLCHRNGFLQKYQIHVISKDRCAGLDQFDSLVTSNKRLIKTDVQFFKTVKRTYEREMYGIWRSLFSLKALREIRLVSFTPLDHRPVPAFLPQYIKQDILFAYRHPEKLHSTDKWILWVYNLRQPDRRYALEFMESWSALKISIAVSILLVSSTALGVAWAVVKDDVQTAFTVASFVLAAGSLLLAALAIVNSIESSTSDESGQRQPLQITNIDEDPANERAYPCGFPGCNKTFSMPEYSRYHRANEHGLNSTIEGPHVTEPKDTRPELE</sequence>
<evidence type="ECO:0000313" key="4">
    <source>
        <dbReference type="Proteomes" id="UP000661280"/>
    </source>
</evidence>
<reference evidence="3" key="2">
    <citation type="submission" date="2021-02" db="EMBL/GenBank/DDBJ databases">
        <title>Aspergillus luchuensis mut. kawachii IFO 4304 genome sequence.</title>
        <authorList>
            <person name="Mori K."/>
            <person name="Kadooka C."/>
            <person name="Goto M."/>
            <person name="Futagami T."/>
        </authorList>
    </citation>
    <scope>NUCLEOTIDE SEQUENCE</scope>
    <source>
        <strain evidence="3">IFO 4308</strain>
    </source>
</reference>
<feature type="compositionally biased region" description="Basic and acidic residues" evidence="1">
    <location>
        <begin position="320"/>
        <end position="332"/>
    </location>
</feature>
<evidence type="ECO:0000313" key="3">
    <source>
        <dbReference type="EMBL" id="BCR97247.1"/>
    </source>
</evidence>
<gene>
    <name evidence="3" type="ORF">AKAW2_30566A</name>
</gene>
<evidence type="ECO:0000256" key="2">
    <source>
        <dbReference type="SAM" id="Phobius"/>
    </source>
</evidence>
<evidence type="ECO:0000256" key="1">
    <source>
        <dbReference type="SAM" id="MobiDB-lite"/>
    </source>
</evidence>
<name>A0A7R8A7Y1_ASPKA</name>
<accession>A0A7R8A7Y1</accession>
<keyword evidence="2" id="KW-1133">Transmembrane helix</keyword>